<dbReference type="PROSITE" id="PS50011">
    <property type="entry name" value="PROTEIN_KINASE_DOM"/>
    <property type="match status" value="1"/>
</dbReference>
<organism evidence="3 4">
    <name type="scientific">Durusdinium trenchii</name>
    <dbReference type="NCBI Taxonomy" id="1381693"/>
    <lineage>
        <taxon>Eukaryota</taxon>
        <taxon>Sar</taxon>
        <taxon>Alveolata</taxon>
        <taxon>Dinophyceae</taxon>
        <taxon>Suessiales</taxon>
        <taxon>Symbiodiniaceae</taxon>
        <taxon>Durusdinium</taxon>
    </lineage>
</organism>
<dbReference type="EMBL" id="CAXAMM010008113">
    <property type="protein sequence ID" value="CAK9016387.1"/>
    <property type="molecule type" value="Genomic_DNA"/>
</dbReference>
<dbReference type="InterPro" id="IPR011009">
    <property type="entry name" value="Kinase-like_dom_sf"/>
</dbReference>
<dbReference type="InterPro" id="IPR000719">
    <property type="entry name" value="Prot_kinase_dom"/>
</dbReference>
<keyword evidence="4" id="KW-1185">Reference proteome</keyword>
<feature type="coiled-coil region" evidence="1">
    <location>
        <begin position="362"/>
        <end position="410"/>
    </location>
</feature>
<evidence type="ECO:0000313" key="3">
    <source>
        <dbReference type="EMBL" id="CAK9016387.1"/>
    </source>
</evidence>
<dbReference type="Pfam" id="PF00069">
    <property type="entry name" value="Pkinase"/>
    <property type="match status" value="1"/>
</dbReference>
<dbReference type="SUPFAM" id="SSF56112">
    <property type="entry name" value="Protein kinase-like (PK-like)"/>
    <property type="match status" value="1"/>
</dbReference>
<accession>A0ABP0JQP7</accession>
<dbReference type="Proteomes" id="UP001642464">
    <property type="component" value="Unassembled WGS sequence"/>
</dbReference>
<feature type="coiled-coil region" evidence="1">
    <location>
        <begin position="240"/>
        <end position="291"/>
    </location>
</feature>
<keyword evidence="3" id="KW-0808">Transferase</keyword>
<dbReference type="SMART" id="SM00220">
    <property type="entry name" value="S_TKc"/>
    <property type="match status" value="1"/>
</dbReference>
<dbReference type="GO" id="GO:0016301">
    <property type="term" value="F:kinase activity"/>
    <property type="evidence" value="ECO:0007669"/>
    <property type="project" value="UniProtKB-KW"/>
</dbReference>
<dbReference type="PANTHER" id="PTHR46562:SF1">
    <property type="entry name" value="SERINE_THREONINE-PROTEIN KINASE ULK4"/>
    <property type="match status" value="1"/>
</dbReference>
<dbReference type="InterPro" id="IPR044591">
    <property type="entry name" value="RUK"/>
</dbReference>
<proteinExistence type="predicted"/>
<feature type="domain" description="Protein kinase" evidence="2">
    <location>
        <begin position="1"/>
        <end position="235"/>
    </location>
</feature>
<evidence type="ECO:0000259" key="2">
    <source>
        <dbReference type="PROSITE" id="PS50011"/>
    </source>
</evidence>
<reference evidence="3 4" key="1">
    <citation type="submission" date="2024-02" db="EMBL/GenBank/DDBJ databases">
        <authorList>
            <person name="Chen Y."/>
            <person name="Shah S."/>
            <person name="Dougan E. K."/>
            <person name="Thang M."/>
            <person name="Chan C."/>
        </authorList>
    </citation>
    <scope>NUCLEOTIDE SEQUENCE [LARGE SCALE GENOMIC DNA]</scope>
</reference>
<dbReference type="PANTHER" id="PTHR46562">
    <property type="entry name" value="SERINE/THREONINE-KINASE ULK4-LIKE PROTEIN-RELATED"/>
    <property type="match status" value="1"/>
</dbReference>
<evidence type="ECO:0000256" key="1">
    <source>
        <dbReference type="SAM" id="Coils"/>
    </source>
</evidence>
<keyword evidence="1" id="KW-0175">Coiled coil</keyword>
<keyword evidence="3" id="KW-0418">Kinase</keyword>
<evidence type="ECO:0000313" key="4">
    <source>
        <dbReference type="Proteomes" id="UP001642464"/>
    </source>
</evidence>
<name>A0ABP0JQP7_9DINO</name>
<protein>
    <submittedName>
        <fullName evidence="3">Serine/threonine-protein kinase RUNKEL (Protein EMBRYO DEFECTIVE 3013) (Protein RUNKEL)</fullName>
    </submittedName>
</protein>
<comment type="caution">
    <text evidence="3">The sequence shown here is derived from an EMBL/GenBank/DDBJ whole genome shotgun (WGS) entry which is preliminary data.</text>
</comment>
<gene>
    <name evidence="3" type="ORF">SCF082_LOCUS13159</name>
</gene>
<sequence length="521" mass="59478">MAKPGCESIQETQSASCTRNVIEYVNCYETRNHLWVIFEYCAGGDLLRLLKQDGRLPEERVARREHWVAVCGIIFCDLKPGNILFNEDEVLKLGHFAQALRVEEAFPNRTGQPLRRGTPQYMAPELFSEAGVHSFVSDLWSLGCVLHELFSGAQPFISPSSQQLQRLVVDTDLALGLLQPSDRRLTWPSLRQHCWWCGEPLGADNDVARRGEAQALPREPMSVQDLVTEVEQALVEGERLDEDSQAYANLRREAQSLRLENDALGEKVAELEEARKKYIAQEEELTAKLKEDGGFFAFEKDIVEMTGKIQEVDYKIAGLRHKHHHNIKDVGSLKRTMSLIEKRGKVTTLIDKTEEALDRGQVSQAAQLEADLSEVVERLRQESAKIWPKISSYEANIAELSTNMSETQEKLQVVLHTPTREADNLRTHLKGQINQVKRMLAQLGRLRDIQRVNAQEIGMVERERAKLNRYCRVRCLFAVWWCFSFFFGGGCRPQNGRSSNVRLVWTSFCAAGCLRRIDRRR</sequence>
<dbReference type="Gene3D" id="1.10.510.10">
    <property type="entry name" value="Transferase(Phosphotransferase) domain 1"/>
    <property type="match status" value="1"/>
</dbReference>